<keyword evidence="2" id="KW-0378">Hydrolase</keyword>
<dbReference type="Proteomes" id="UP000435877">
    <property type="component" value="Unassembled WGS sequence"/>
</dbReference>
<evidence type="ECO:0000313" key="3">
    <source>
        <dbReference type="EMBL" id="CAA0095858.1"/>
    </source>
</evidence>
<dbReference type="RefSeq" id="WP_159268356.1">
    <property type="nucleotide sequence ID" value="NZ_CACSIK010000001.1"/>
</dbReference>
<evidence type="ECO:0000313" key="2">
    <source>
        <dbReference type="EMBL" id="CAA0089182.1"/>
    </source>
</evidence>
<dbReference type="InterPro" id="IPR016130">
    <property type="entry name" value="Tyr_Pase_AS"/>
</dbReference>
<dbReference type="EC" id="3.1.3.48" evidence="2"/>
<dbReference type="Proteomes" id="UP000439591">
    <property type="component" value="Unassembled WGS sequence"/>
</dbReference>
<dbReference type="EMBL" id="CACSIM010000002">
    <property type="protein sequence ID" value="CAA0095858.1"/>
    <property type="molecule type" value="Genomic_DNA"/>
</dbReference>
<gene>
    <name evidence="2" type="primary">iphP_2</name>
    <name evidence="2" type="ORF">IHBHHGIJ_01724</name>
    <name evidence="3" type="ORF">KFEGEMFD_01326</name>
</gene>
<keyword evidence="4" id="KW-1185">Reference proteome</keyword>
<sequence>MNAIDLINSIPSLKPDSIPAASRVIPASLPAAQRELARKLHFDGMHNFRDIGGYQTHDNRQVRWGMVYRADKFSSLSEEDKTFIQNLGIAQISDFRSTEECRDSPHNLPQQVGIRVNSLPIAVDAAQIERITARLQQENATADDIAHFLIEANREMIERFTPVYKQWLQTLLNENNYPHAFHCTAGKDRTGLAAALLMQILGVRQEAILQDYLATNTYTAERVNHIVHFIHEQTMHQVNKEVIRTLFTVQAHYLGEAFTAIDEEYGNLENYIEVALGIGQIERLHLQALLLEPLSQF</sequence>
<dbReference type="Pfam" id="PF13350">
    <property type="entry name" value="Y_phosphatase3"/>
    <property type="match status" value="1"/>
</dbReference>
<protein>
    <submittedName>
        <fullName evidence="2">Tyrosine-protein phosphatase</fullName>
        <ecNumber evidence="2">3.1.3.48</ecNumber>
    </submittedName>
</protein>
<evidence type="ECO:0000256" key="1">
    <source>
        <dbReference type="ARBA" id="ARBA00009580"/>
    </source>
</evidence>
<organism evidence="2 4">
    <name type="scientific">Zhongshania aliphaticivorans</name>
    <dbReference type="NCBI Taxonomy" id="1470434"/>
    <lineage>
        <taxon>Bacteria</taxon>
        <taxon>Pseudomonadati</taxon>
        <taxon>Pseudomonadota</taxon>
        <taxon>Gammaproteobacteria</taxon>
        <taxon>Cellvibrionales</taxon>
        <taxon>Spongiibacteraceae</taxon>
        <taxon>Zhongshania</taxon>
    </lineage>
</organism>
<dbReference type="InterPro" id="IPR026893">
    <property type="entry name" value="Tyr/Ser_Pase_IphP-type"/>
</dbReference>
<evidence type="ECO:0000313" key="5">
    <source>
        <dbReference type="Proteomes" id="UP000439591"/>
    </source>
</evidence>
<dbReference type="Gene3D" id="3.90.190.10">
    <property type="entry name" value="Protein tyrosine phosphatase superfamily"/>
    <property type="match status" value="1"/>
</dbReference>
<dbReference type="PANTHER" id="PTHR31126">
    <property type="entry name" value="TYROSINE-PROTEIN PHOSPHATASE"/>
    <property type="match status" value="1"/>
</dbReference>
<comment type="similarity">
    <text evidence="1">Belongs to the protein-tyrosine phosphatase family.</text>
</comment>
<reference evidence="4 5" key="1">
    <citation type="submission" date="2019-11" db="EMBL/GenBank/DDBJ databases">
        <authorList>
            <person name="Holert J."/>
        </authorList>
    </citation>
    <scope>NUCLEOTIDE SEQUENCE [LARGE SCALE GENOMIC DNA]</scope>
    <source>
        <strain evidence="3">BC3_2A</strain>
        <strain evidence="2">SB11_1A</strain>
    </source>
</reference>
<accession>A0A5S9NFJ2</accession>
<name>A0A5S9NFJ2_9GAMM</name>
<dbReference type="AlphaFoldDB" id="A0A5S9NFJ2"/>
<dbReference type="OrthoDB" id="1188001at2"/>
<dbReference type="EMBL" id="CACSIK010000001">
    <property type="protein sequence ID" value="CAA0089182.1"/>
    <property type="molecule type" value="Genomic_DNA"/>
</dbReference>
<dbReference type="PANTHER" id="PTHR31126:SF1">
    <property type="entry name" value="TYROSINE SPECIFIC PROTEIN PHOSPHATASES DOMAIN-CONTAINING PROTEIN"/>
    <property type="match status" value="1"/>
</dbReference>
<dbReference type="SUPFAM" id="SSF52799">
    <property type="entry name" value="(Phosphotyrosine protein) phosphatases II"/>
    <property type="match status" value="1"/>
</dbReference>
<dbReference type="InterPro" id="IPR029021">
    <property type="entry name" value="Prot-tyrosine_phosphatase-like"/>
</dbReference>
<evidence type="ECO:0000313" key="4">
    <source>
        <dbReference type="Proteomes" id="UP000435877"/>
    </source>
</evidence>
<proteinExistence type="inferred from homology"/>
<dbReference type="GO" id="GO:0004725">
    <property type="term" value="F:protein tyrosine phosphatase activity"/>
    <property type="evidence" value="ECO:0007669"/>
    <property type="project" value="UniProtKB-EC"/>
</dbReference>
<dbReference type="PROSITE" id="PS00383">
    <property type="entry name" value="TYR_PHOSPHATASE_1"/>
    <property type="match status" value="1"/>
</dbReference>